<evidence type="ECO:0000256" key="4">
    <source>
        <dbReference type="ARBA" id="ARBA00022692"/>
    </source>
</evidence>
<dbReference type="Pfam" id="PF02386">
    <property type="entry name" value="TrkH"/>
    <property type="match status" value="1"/>
</dbReference>
<evidence type="ECO:0000256" key="8">
    <source>
        <dbReference type="SAM" id="Phobius"/>
    </source>
</evidence>
<feature type="transmembrane region" description="Helical" evidence="8">
    <location>
        <begin position="230"/>
        <end position="250"/>
    </location>
</feature>
<dbReference type="Proteomes" id="UP000036902">
    <property type="component" value="Chromosome"/>
</dbReference>
<keyword evidence="3" id="KW-1003">Cell membrane</keyword>
<feature type="transmembrane region" description="Helical" evidence="8">
    <location>
        <begin position="12"/>
        <end position="33"/>
    </location>
</feature>
<dbReference type="RefSeq" id="WP_048702792.1">
    <property type="nucleotide sequence ID" value="NZ_CP014646.1"/>
</dbReference>
<dbReference type="PANTHER" id="PTHR32024">
    <property type="entry name" value="TRK SYSTEM POTASSIUM UPTAKE PROTEIN TRKG-RELATED"/>
    <property type="match status" value="1"/>
</dbReference>
<evidence type="ECO:0000256" key="7">
    <source>
        <dbReference type="ARBA" id="ARBA00023136"/>
    </source>
</evidence>
<dbReference type="GO" id="GO:0005886">
    <property type="term" value="C:plasma membrane"/>
    <property type="evidence" value="ECO:0007669"/>
    <property type="project" value="UniProtKB-SubCell"/>
</dbReference>
<dbReference type="PANTHER" id="PTHR32024:SF1">
    <property type="entry name" value="KTR SYSTEM POTASSIUM UPTAKE PROTEIN B"/>
    <property type="match status" value="1"/>
</dbReference>
<evidence type="ECO:0000313" key="10">
    <source>
        <dbReference type="Proteomes" id="UP000036902"/>
    </source>
</evidence>
<protein>
    <submittedName>
        <fullName evidence="9">ATPase</fullName>
    </submittedName>
</protein>
<evidence type="ECO:0000313" key="9">
    <source>
        <dbReference type="EMBL" id="AMO36758.1"/>
    </source>
</evidence>
<dbReference type="GO" id="GO:0008324">
    <property type="term" value="F:monoatomic cation transmembrane transporter activity"/>
    <property type="evidence" value="ECO:0007669"/>
    <property type="project" value="InterPro"/>
</dbReference>
<dbReference type="EMBL" id="CP014646">
    <property type="protein sequence ID" value="AMO36758.1"/>
    <property type="molecule type" value="Genomic_DNA"/>
</dbReference>
<keyword evidence="7 8" id="KW-0472">Membrane</keyword>
<dbReference type="AlphaFoldDB" id="A0A127K479"/>
<feature type="transmembrane region" description="Helical" evidence="8">
    <location>
        <begin position="405"/>
        <end position="427"/>
    </location>
</feature>
<sequence length="444" mass="46969">MRTQEVQHPARVVPLAFLIAILIGTAVLMLPVAHAQATGAPWIVALFTAVSAVCVTGLVTVDTGTYWSPFGQWVILVLFQIGGFGMMTAATLLGLMVNRSLRLRTRLTMQAETHTLGLGDVTSVAKLVFVVTLVVELLVALALIFRLRSAYALPWPDAVWSGVFHAISAFNNAGFSIHADGLVRYASDAFILSPIMLAIVIGGLGLPVLHDLRNKLGDPHHWSVHTKLTLLGSAVLLVGGALILLVFEWANPRTLGPMSIADKVLSAVFASVSARTAGFNAIDIGGLTHESLGLHYLLMFIGGGSAGTAGGVKVGTAMILMLLVIAEIRGRMDTEAFGRRISQSSQRQAITVLVLGSAVVVLGTVFVLHTTDIATDKVIFEVISAFGTVGLSTGITADLPASAQLMLALLMYIGRVGTITLAASLALGEHRMPYRYPEEHPVVG</sequence>
<keyword evidence="5 8" id="KW-1133">Transmembrane helix</keyword>
<dbReference type="InterPro" id="IPR003445">
    <property type="entry name" value="Cat_transpt"/>
</dbReference>
<evidence type="ECO:0000256" key="1">
    <source>
        <dbReference type="ARBA" id="ARBA00004651"/>
    </source>
</evidence>
<name>A0A127K479_9RHOO</name>
<evidence type="ECO:0000256" key="3">
    <source>
        <dbReference type="ARBA" id="ARBA00022475"/>
    </source>
</evidence>
<feature type="transmembrane region" description="Helical" evidence="8">
    <location>
        <begin position="296"/>
        <end position="328"/>
    </location>
</feature>
<reference evidence="10" key="1">
    <citation type="submission" date="2016-03" db="EMBL/GenBank/DDBJ databases">
        <authorList>
            <person name="Ma C."/>
            <person name="Zhou S."/>
            <person name="Yang G."/>
        </authorList>
    </citation>
    <scope>NUCLEOTIDE SEQUENCE [LARGE SCALE GENOMIC DNA]</scope>
    <source>
        <strain evidence="10">SgZ-1</strain>
    </source>
</reference>
<dbReference type="GO" id="GO:0030001">
    <property type="term" value="P:metal ion transport"/>
    <property type="evidence" value="ECO:0007669"/>
    <property type="project" value="UniProtKB-ARBA"/>
</dbReference>
<accession>A0A127K479</accession>
<feature type="transmembrane region" description="Helical" evidence="8">
    <location>
        <begin position="127"/>
        <end position="147"/>
    </location>
</feature>
<dbReference type="STRING" id="1134435.AC731_007245"/>
<feature type="transmembrane region" description="Helical" evidence="8">
    <location>
        <begin position="189"/>
        <end position="209"/>
    </location>
</feature>
<evidence type="ECO:0000256" key="5">
    <source>
        <dbReference type="ARBA" id="ARBA00022989"/>
    </source>
</evidence>
<organism evidence="9 10">
    <name type="scientific">Thauera humireducens</name>
    <dbReference type="NCBI Taxonomy" id="1134435"/>
    <lineage>
        <taxon>Bacteria</taxon>
        <taxon>Pseudomonadati</taxon>
        <taxon>Pseudomonadota</taxon>
        <taxon>Betaproteobacteria</taxon>
        <taxon>Rhodocyclales</taxon>
        <taxon>Zoogloeaceae</taxon>
        <taxon>Thauera</taxon>
    </lineage>
</organism>
<keyword evidence="4 8" id="KW-0812">Transmembrane</keyword>
<comment type="subcellular location">
    <subcellularLocation>
        <location evidence="1">Cell membrane</location>
        <topology evidence="1">Multi-pass membrane protein</topology>
    </subcellularLocation>
</comment>
<keyword evidence="6" id="KW-0406">Ion transport</keyword>
<gene>
    <name evidence="9" type="ORF">AC731_007245</name>
</gene>
<evidence type="ECO:0000256" key="6">
    <source>
        <dbReference type="ARBA" id="ARBA00023065"/>
    </source>
</evidence>
<feature type="transmembrane region" description="Helical" evidence="8">
    <location>
        <begin position="73"/>
        <end position="97"/>
    </location>
</feature>
<feature type="transmembrane region" description="Helical" evidence="8">
    <location>
        <begin position="349"/>
        <end position="368"/>
    </location>
</feature>
<proteinExistence type="predicted"/>
<keyword evidence="2" id="KW-0813">Transport</keyword>
<dbReference type="KEGG" id="thu:AC731_007245"/>
<keyword evidence="10" id="KW-1185">Reference proteome</keyword>
<feature type="transmembrane region" description="Helical" evidence="8">
    <location>
        <begin position="39"/>
        <end position="61"/>
    </location>
</feature>
<evidence type="ECO:0000256" key="2">
    <source>
        <dbReference type="ARBA" id="ARBA00022448"/>
    </source>
</evidence>